<feature type="transmembrane region" description="Helical" evidence="1">
    <location>
        <begin position="298"/>
        <end position="315"/>
    </location>
</feature>
<dbReference type="AlphaFoldDB" id="A0A4R6X8D5"/>
<evidence type="ECO:0000256" key="1">
    <source>
        <dbReference type="SAM" id="Phobius"/>
    </source>
</evidence>
<evidence type="ECO:0000313" key="3">
    <source>
        <dbReference type="Proteomes" id="UP000295729"/>
    </source>
</evidence>
<organism evidence="2 3">
    <name type="scientific">Marinomonas communis</name>
    <dbReference type="NCBI Taxonomy" id="28254"/>
    <lineage>
        <taxon>Bacteria</taxon>
        <taxon>Pseudomonadati</taxon>
        <taxon>Pseudomonadota</taxon>
        <taxon>Gammaproteobacteria</taxon>
        <taxon>Oceanospirillales</taxon>
        <taxon>Oceanospirillaceae</taxon>
        <taxon>Marinomonas</taxon>
    </lineage>
</organism>
<dbReference type="OrthoDB" id="6627978at2"/>
<sequence>MYDSSHLFSSFIKDGQQTEYDKDIQLYAFELDESIAECKDFTHLEKALKEVNSSCSLKAEGGKLYLEFEDGSEHWQDGFKRYFYSTLDNFMRACIRIKSVPSKFCIIDRQLSESNTDDPLLKKVVQVTKWVKLLSDMADHIQDNNLLVFFVHHKEGKTKPYQISPFVDLQKIEQLGLDCDEARYERLYDSWHLEDAQTKDRQSVMLVSFAEIMSSMEDGNNPFEVFLTNTKKFHDRYCENYEIYVNRFTVDTQLREIDEQHLSFVGKLQELVTSSQTKAFALPGVMVAIGALARTNNFLGVVAIVVGVVMTKILITKSNELLRENLDHFKDTFDRALGHYLKSRTEAEEVKSHAKDAQEKLDAQLVKAKDRVDFIDTMSNWMLWIGLLLAFSLIIMTFKSDYPEEAKATLNWGAEVSKTAFNLIKAKLETI</sequence>
<proteinExistence type="predicted"/>
<keyword evidence="1" id="KW-1133">Transmembrane helix</keyword>
<reference evidence="2 3" key="1">
    <citation type="submission" date="2019-03" db="EMBL/GenBank/DDBJ databases">
        <title>Genomic Encyclopedia of Type Strains, Phase IV (KMG-IV): sequencing the most valuable type-strain genomes for metagenomic binning, comparative biology and taxonomic classification.</title>
        <authorList>
            <person name="Goeker M."/>
        </authorList>
    </citation>
    <scope>NUCLEOTIDE SEQUENCE [LARGE SCALE GENOMIC DNA]</scope>
    <source>
        <strain evidence="2 3">DSM 5604</strain>
    </source>
</reference>
<evidence type="ECO:0000313" key="2">
    <source>
        <dbReference type="EMBL" id="TDR15365.1"/>
    </source>
</evidence>
<feature type="transmembrane region" description="Helical" evidence="1">
    <location>
        <begin position="381"/>
        <end position="398"/>
    </location>
</feature>
<accession>A0A4R6X8D5</accession>
<keyword evidence="3" id="KW-1185">Reference proteome</keyword>
<comment type="caution">
    <text evidence="2">The sequence shown here is derived from an EMBL/GenBank/DDBJ whole genome shotgun (WGS) entry which is preliminary data.</text>
</comment>
<keyword evidence="1" id="KW-0472">Membrane</keyword>
<dbReference type="Proteomes" id="UP000295729">
    <property type="component" value="Unassembled WGS sequence"/>
</dbReference>
<gene>
    <name evidence="2" type="ORF">C8D85_0728</name>
</gene>
<dbReference type="EMBL" id="SNZA01000001">
    <property type="protein sequence ID" value="TDR15365.1"/>
    <property type="molecule type" value="Genomic_DNA"/>
</dbReference>
<dbReference type="RefSeq" id="WP_133559983.1">
    <property type="nucleotide sequence ID" value="NZ_SNZA01000001.1"/>
</dbReference>
<protein>
    <submittedName>
        <fullName evidence="2">Uncharacterized protein</fullName>
    </submittedName>
</protein>
<name>A0A4R6X8D5_9GAMM</name>
<keyword evidence="1" id="KW-0812">Transmembrane</keyword>